<dbReference type="Pfam" id="PF08445">
    <property type="entry name" value="FR47"/>
    <property type="match status" value="1"/>
</dbReference>
<dbReference type="GO" id="GO:0016747">
    <property type="term" value="F:acyltransferase activity, transferring groups other than amino-acyl groups"/>
    <property type="evidence" value="ECO:0007669"/>
    <property type="project" value="InterPro"/>
</dbReference>
<dbReference type="PANTHER" id="PTHR20958:SF6">
    <property type="entry name" value="GLYCINE N-ACYLTRANSFERASE-LIKE PROTEIN"/>
    <property type="match status" value="1"/>
</dbReference>
<dbReference type="SUPFAM" id="SSF55729">
    <property type="entry name" value="Acyl-CoA N-acyltransferases (Nat)"/>
    <property type="match status" value="1"/>
</dbReference>
<dbReference type="PANTHER" id="PTHR20958">
    <property type="entry name" value="GLYCINE N-ACYLTRANSFERASE-LIKE PROTEIN"/>
    <property type="match status" value="1"/>
</dbReference>
<dbReference type="InterPro" id="IPR000182">
    <property type="entry name" value="GNAT_dom"/>
</dbReference>
<accession>A0AA88Y8Y6</accession>
<dbReference type="Gene3D" id="3.40.630.30">
    <property type="match status" value="1"/>
</dbReference>
<comment type="caution">
    <text evidence="2">The sequence shown here is derived from an EMBL/GenBank/DDBJ whole genome shotgun (WGS) entry which is preliminary data.</text>
</comment>
<keyword evidence="3" id="KW-1185">Reference proteome</keyword>
<feature type="domain" description="N-acetyltransferase" evidence="1">
    <location>
        <begin position="1"/>
        <end position="127"/>
    </location>
</feature>
<sequence length="127" mass="14007">MTKDISELVVKNAHQDWGTFIDASSVLQSACSFHCPHVVFTHGNGAPVGWFMQHVILGSLNYLHVQPEYRGQGLGKKLVSILSKEVLDRDGVSFIHVSPDNKVSVKIHEDLGYVDVGAFSFSIMLPE</sequence>
<evidence type="ECO:0000313" key="3">
    <source>
        <dbReference type="Proteomes" id="UP001186944"/>
    </source>
</evidence>
<dbReference type="EMBL" id="VSWD01000006">
    <property type="protein sequence ID" value="KAK3100364.1"/>
    <property type="molecule type" value="Genomic_DNA"/>
</dbReference>
<gene>
    <name evidence="2" type="ORF">FSP39_018784</name>
</gene>
<dbReference type="InterPro" id="IPR013653">
    <property type="entry name" value="GCN5-like_dom"/>
</dbReference>
<name>A0AA88Y8Y6_PINIB</name>
<dbReference type="InterPro" id="IPR016181">
    <property type="entry name" value="Acyl_CoA_acyltransferase"/>
</dbReference>
<protein>
    <recommendedName>
        <fullName evidence="1">N-acetyltransferase domain-containing protein</fullName>
    </recommendedName>
</protein>
<dbReference type="InterPro" id="IPR053225">
    <property type="entry name" value="Acyl-CoA_N-acyltransferase"/>
</dbReference>
<organism evidence="2 3">
    <name type="scientific">Pinctada imbricata</name>
    <name type="common">Atlantic pearl-oyster</name>
    <name type="synonym">Pinctada martensii</name>
    <dbReference type="NCBI Taxonomy" id="66713"/>
    <lineage>
        <taxon>Eukaryota</taxon>
        <taxon>Metazoa</taxon>
        <taxon>Spiralia</taxon>
        <taxon>Lophotrochozoa</taxon>
        <taxon>Mollusca</taxon>
        <taxon>Bivalvia</taxon>
        <taxon>Autobranchia</taxon>
        <taxon>Pteriomorphia</taxon>
        <taxon>Pterioida</taxon>
        <taxon>Pterioidea</taxon>
        <taxon>Pteriidae</taxon>
        <taxon>Pinctada</taxon>
    </lineage>
</organism>
<evidence type="ECO:0000259" key="1">
    <source>
        <dbReference type="PROSITE" id="PS51186"/>
    </source>
</evidence>
<evidence type="ECO:0000313" key="2">
    <source>
        <dbReference type="EMBL" id="KAK3100364.1"/>
    </source>
</evidence>
<dbReference type="CDD" id="cd04301">
    <property type="entry name" value="NAT_SF"/>
    <property type="match status" value="1"/>
</dbReference>
<proteinExistence type="predicted"/>
<dbReference type="AlphaFoldDB" id="A0AA88Y8Y6"/>
<dbReference type="PROSITE" id="PS51186">
    <property type="entry name" value="GNAT"/>
    <property type="match status" value="1"/>
</dbReference>
<reference evidence="2" key="1">
    <citation type="submission" date="2019-08" db="EMBL/GenBank/DDBJ databases">
        <title>The improved chromosome-level genome for the pearl oyster Pinctada fucata martensii using PacBio sequencing and Hi-C.</title>
        <authorList>
            <person name="Zheng Z."/>
        </authorList>
    </citation>
    <scope>NUCLEOTIDE SEQUENCE</scope>
    <source>
        <strain evidence="2">ZZ-2019</strain>
        <tissue evidence="2">Adductor muscle</tissue>
    </source>
</reference>
<dbReference type="Proteomes" id="UP001186944">
    <property type="component" value="Unassembled WGS sequence"/>
</dbReference>